<evidence type="ECO:0000256" key="2">
    <source>
        <dbReference type="ARBA" id="ARBA00022527"/>
    </source>
</evidence>
<dbReference type="GO" id="GO:0005524">
    <property type="term" value="F:ATP binding"/>
    <property type="evidence" value="ECO:0007669"/>
    <property type="project" value="UniProtKB-KW"/>
</dbReference>
<evidence type="ECO:0000259" key="9">
    <source>
        <dbReference type="PROSITE" id="PS50011"/>
    </source>
</evidence>
<keyword evidence="5" id="KW-0418">Kinase</keyword>
<dbReference type="GO" id="GO:0000245">
    <property type="term" value="P:spliceosomal complex assembly"/>
    <property type="evidence" value="ECO:0007669"/>
    <property type="project" value="TreeGrafter"/>
</dbReference>
<accession>A0A9P5BU91</accession>
<dbReference type="OrthoDB" id="5979581at2759"/>
<evidence type="ECO:0000256" key="1">
    <source>
        <dbReference type="ARBA" id="ARBA00012513"/>
    </source>
</evidence>
<evidence type="ECO:0000256" key="3">
    <source>
        <dbReference type="ARBA" id="ARBA00022679"/>
    </source>
</evidence>
<dbReference type="GO" id="GO:0050684">
    <property type="term" value="P:regulation of mRNA processing"/>
    <property type="evidence" value="ECO:0007669"/>
    <property type="project" value="TreeGrafter"/>
</dbReference>
<feature type="non-terminal residue" evidence="10">
    <location>
        <position position="179"/>
    </location>
</feature>
<evidence type="ECO:0000313" key="11">
    <source>
        <dbReference type="Proteomes" id="UP000758155"/>
    </source>
</evidence>
<gene>
    <name evidence="10" type="ORF">E8E12_000943</name>
</gene>
<dbReference type="PROSITE" id="PS50011">
    <property type="entry name" value="PROTEIN_KINASE_DOM"/>
    <property type="match status" value="1"/>
</dbReference>
<dbReference type="EC" id="2.7.11.1" evidence="1"/>
<comment type="catalytic activity">
    <reaction evidence="8">
        <text>L-seryl-[protein] + ATP = O-phospho-L-seryl-[protein] + ADP + H(+)</text>
        <dbReference type="Rhea" id="RHEA:17989"/>
        <dbReference type="Rhea" id="RHEA-COMP:9863"/>
        <dbReference type="Rhea" id="RHEA-COMP:11604"/>
        <dbReference type="ChEBI" id="CHEBI:15378"/>
        <dbReference type="ChEBI" id="CHEBI:29999"/>
        <dbReference type="ChEBI" id="CHEBI:30616"/>
        <dbReference type="ChEBI" id="CHEBI:83421"/>
        <dbReference type="ChEBI" id="CHEBI:456216"/>
        <dbReference type="EC" id="2.7.11.1"/>
    </reaction>
</comment>
<dbReference type="GO" id="GO:0004674">
    <property type="term" value="F:protein serine/threonine kinase activity"/>
    <property type="evidence" value="ECO:0007669"/>
    <property type="project" value="UniProtKB-KW"/>
</dbReference>
<reference evidence="10" key="1">
    <citation type="submission" date="2019-04" db="EMBL/GenBank/DDBJ databases">
        <title>Sequencing of skin fungus with MAO and IRED activity.</title>
        <authorList>
            <person name="Marsaioli A.J."/>
            <person name="Bonatto J.M.C."/>
            <person name="Reis Junior O."/>
        </authorList>
    </citation>
    <scope>NUCLEOTIDE SEQUENCE</scope>
    <source>
        <strain evidence="10">28M1</strain>
    </source>
</reference>
<evidence type="ECO:0000313" key="10">
    <source>
        <dbReference type="EMBL" id="KAF3029615.1"/>
    </source>
</evidence>
<dbReference type="Proteomes" id="UP000758155">
    <property type="component" value="Unassembled WGS sequence"/>
</dbReference>
<dbReference type="Gene3D" id="1.10.510.10">
    <property type="entry name" value="Transferase(Phosphotransferase) domain 1"/>
    <property type="match status" value="1"/>
</dbReference>
<dbReference type="AlphaFoldDB" id="A0A9P5BU91"/>
<organism evidence="10 11">
    <name type="scientific">Didymella heteroderae</name>
    <dbReference type="NCBI Taxonomy" id="1769908"/>
    <lineage>
        <taxon>Eukaryota</taxon>
        <taxon>Fungi</taxon>
        <taxon>Dikarya</taxon>
        <taxon>Ascomycota</taxon>
        <taxon>Pezizomycotina</taxon>
        <taxon>Dothideomycetes</taxon>
        <taxon>Pleosporomycetidae</taxon>
        <taxon>Pleosporales</taxon>
        <taxon>Pleosporineae</taxon>
        <taxon>Didymellaceae</taxon>
        <taxon>Didymella</taxon>
    </lineage>
</organism>
<keyword evidence="2" id="KW-0723">Serine/threonine-protein kinase</keyword>
<keyword evidence="11" id="KW-1185">Reference proteome</keyword>
<keyword evidence="3" id="KW-0808">Transferase</keyword>
<protein>
    <recommendedName>
        <fullName evidence="1">non-specific serine/threonine protein kinase</fullName>
        <ecNumber evidence="1">2.7.11.1</ecNumber>
    </recommendedName>
</protein>
<dbReference type="GO" id="GO:0005634">
    <property type="term" value="C:nucleus"/>
    <property type="evidence" value="ECO:0007669"/>
    <property type="project" value="TreeGrafter"/>
</dbReference>
<dbReference type="InterPro" id="IPR051334">
    <property type="entry name" value="SRPK"/>
</dbReference>
<sequence>MTSRLARTFPVDGFEKLSLQEKIEEEQIPNYKAERFYPVQLGEVLQSRYQVVAKLGFGTASTIWLCRDLEADLLLTLKVCITQEDATKVNNELAISRYLKSIDAEHPGKDLLRLVQDDFQITGPHGLHQCLLFAPLGLSYTDFRNLFPEKGLNKELLQQTLQLVLLGLDFLHQAGVVHT</sequence>
<comment type="catalytic activity">
    <reaction evidence="7">
        <text>L-threonyl-[protein] + ATP = O-phospho-L-threonyl-[protein] + ADP + H(+)</text>
        <dbReference type="Rhea" id="RHEA:46608"/>
        <dbReference type="Rhea" id="RHEA-COMP:11060"/>
        <dbReference type="Rhea" id="RHEA-COMP:11605"/>
        <dbReference type="ChEBI" id="CHEBI:15378"/>
        <dbReference type="ChEBI" id="CHEBI:30013"/>
        <dbReference type="ChEBI" id="CHEBI:30616"/>
        <dbReference type="ChEBI" id="CHEBI:61977"/>
        <dbReference type="ChEBI" id="CHEBI:456216"/>
        <dbReference type="EC" id="2.7.11.1"/>
    </reaction>
</comment>
<dbReference type="EMBL" id="SWKV01000240">
    <property type="protein sequence ID" value="KAF3029615.1"/>
    <property type="molecule type" value="Genomic_DNA"/>
</dbReference>
<dbReference type="Gene3D" id="3.30.200.20">
    <property type="entry name" value="Phosphorylase Kinase, domain 1"/>
    <property type="match status" value="1"/>
</dbReference>
<dbReference type="InterPro" id="IPR000719">
    <property type="entry name" value="Prot_kinase_dom"/>
</dbReference>
<evidence type="ECO:0000256" key="7">
    <source>
        <dbReference type="ARBA" id="ARBA00047899"/>
    </source>
</evidence>
<dbReference type="PANTHER" id="PTHR47634:SF9">
    <property type="entry name" value="PROTEIN KINASE DOMAIN-CONTAINING PROTEIN-RELATED"/>
    <property type="match status" value="1"/>
</dbReference>
<evidence type="ECO:0000256" key="6">
    <source>
        <dbReference type="ARBA" id="ARBA00022840"/>
    </source>
</evidence>
<name>A0A9P5BU91_9PLEO</name>
<keyword evidence="4" id="KW-0547">Nucleotide-binding</keyword>
<comment type="caution">
    <text evidence="10">The sequence shown here is derived from an EMBL/GenBank/DDBJ whole genome shotgun (WGS) entry which is preliminary data.</text>
</comment>
<evidence type="ECO:0000256" key="5">
    <source>
        <dbReference type="ARBA" id="ARBA00022777"/>
    </source>
</evidence>
<dbReference type="PANTHER" id="PTHR47634">
    <property type="entry name" value="PROTEIN KINASE DOMAIN-CONTAINING PROTEIN-RELATED"/>
    <property type="match status" value="1"/>
</dbReference>
<keyword evidence="6" id="KW-0067">ATP-binding</keyword>
<dbReference type="GO" id="GO:0005737">
    <property type="term" value="C:cytoplasm"/>
    <property type="evidence" value="ECO:0007669"/>
    <property type="project" value="TreeGrafter"/>
</dbReference>
<evidence type="ECO:0000256" key="4">
    <source>
        <dbReference type="ARBA" id="ARBA00022741"/>
    </source>
</evidence>
<proteinExistence type="predicted"/>
<evidence type="ECO:0000256" key="8">
    <source>
        <dbReference type="ARBA" id="ARBA00048679"/>
    </source>
</evidence>
<feature type="domain" description="Protein kinase" evidence="9">
    <location>
        <begin position="49"/>
        <end position="179"/>
    </location>
</feature>
<dbReference type="InterPro" id="IPR011009">
    <property type="entry name" value="Kinase-like_dom_sf"/>
</dbReference>
<dbReference type="SUPFAM" id="SSF56112">
    <property type="entry name" value="Protein kinase-like (PK-like)"/>
    <property type="match status" value="1"/>
</dbReference>